<proteinExistence type="predicted"/>
<comment type="caution">
    <text evidence="2">The sequence shown here is derived from an EMBL/GenBank/DDBJ whole genome shotgun (WGS) entry which is preliminary data.</text>
</comment>
<reference evidence="2" key="1">
    <citation type="journal article" date="2017" name="Nature">
        <title>The sunflower genome provides insights into oil metabolism, flowering and Asterid evolution.</title>
        <authorList>
            <person name="Badouin H."/>
            <person name="Gouzy J."/>
            <person name="Grassa C.J."/>
            <person name="Murat F."/>
            <person name="Staton S.E."/>
            <person name="Cottret L."/>
            <person name="Lelandais-Briere C."/>
            <person name="Owens G.L."/>
            <person name="Carrere S."/>
            <person name="Mayjonade B."/>
            <person name="Legrand L."/>
            <person name="Gill N."/>
            <person name="Kane N.C."/>
            <person name="Bowers J.E."/>
            <person name="Hubner S."/>
            <person name="Bellec A."/>
            <person name="Berard A."/>
            <person name="Berges H."/>
            <person name="Blanchet N."/>
            <person name="Boniface M.C."/>
            <person name="Brunel D."/>
            <person name="Catrice O."/>
            <person name="Chaidir N."/>
            <person name="Claudel C."/>
            <person name="Donnadieu C."/>
            <person name="Faraut T."/>
            <person name="Fievet G."/>
            <person name="Helmstetter N."/>
            <person name="King M."/>
            <person name="Knapp S.J."/>
            <person name="Lai Z."/>
            <person name="Le Paslier M.C."/>
            <person name="Lippi Y."/>
            <person name="Lorenzon L."/>
            <person name="Mandel J.R."/>
            <person name="Marage G."/>
            <person name="Marchand G."/>
            <person name="Marquand E."/>
            <person name="Bret-Mestries E."/>
            <person name="Morien E."/>
            <person name="Nambeesan S."/>
            <person name="Nguyen T."/>
            <person name="Pegot-Espagnet P."/>
            <person name="Pouilly N."/>
            <person name="Raftis F."/>
            <person name="Sallet E."/>
            <person name="Schiex T."/>
            <person name="Thomas J."/>
            <person name="Vandecasteele C."/>
            <person name="Vares D."/>
            <person name="Vear F."/>
            <person name="Vautrin S."/>
            <person name="Crespi M."/>
            <person name="Mangin B."/>
            <person name="Burke J.M."/>
            <person name="Salse J."/>
            <person name="Munos S."/>
            <person name="Vincourt P."/>
            <person name="Rieseberg L.H."/>
            <person name="Langlade N.B."/>
        </authorList>
    </citation>
    <scope>NUCLEOTIDE SEQUENCE</scope>
    <source>
        <tissue evidence="2">Leaves</tissue>
    </source>
</reference>
<keyword evidence="1" id="KW-0472">Membrane</keyword>
<evidence type="ECO:0000313" key="3">
    <source>
        <dbReference type="Proteomes" id="UP000215914"/>
    </source>
</evidence>
<keyword evidence="3" id="KW-1185">Reference proteome</keyword>
<accession>A0A9K3JBH6</accession>
<name>A0A9K3JBH6_HELAN</name>
<keyword evidence="1" id="KW-0812">Transmembrane</keyword>
<keyword evidence="1" id="KW-1133">Transmembrane helix</keyword>
<dbReference type="EMBL" id="MNCJ02000319">
    <property type="protein sequence ID" value="KAF5811749.1"/>
    <property type="molecule type" value="Genomic_DNA"/>
</dbReference>
<dbReference type="Gramene" id="mRNA:HanXRQr2_Chr04g0185041">
    <property type="protein sequence ID" value="CDS:HanXRQr2_Chr04g0185041.1"/>
    <property type="gene ID" value="HanXRQr2_Chr04g0185041"/>
</dbReference>
<evidence type="ECO:0000256" key="1">
    <source>
        <dbReference type="SAM" id="Phobius"/>
    </source>
</evidence>
<gene>
    <name evidence="2" type="ORF">HanXRQr2_Chr04g0185041</name>
</gene>
<dbReference type="AlphaFoldDB" id="A0A9K3JBH6"/>
<sequence>MEATVHVDELTSGVSNRIIPVCKNLHRSFFSSASARRALIFLQSIFLWFIFQLRRFQRPQHRSPPSSK</sequence>
<organism evidence="2 3">
    <name type="scientific">Helianthus annuus</name>
    <name type="common">Common sunflower</name>
    <dbReference type="NCBI Taxonomy" id="4232"/>
    <lineage>
        <taxon>Eukaryota</taxon>
        <taxon>Viridiplantae</taxon>
        <taxon>Streptophyta</taxon>
        <taxon>Embryophyta</taxon>
        <taxon>Tracheophyta</taxon>
        <taxon>Spermatophyta</taxon>
        <taxon>Magnoliopsida</taxon>
        <taxon>eudicotyledons</taxon>
        <taxon>Gunneridae</taxon>
        <taxon>Pentapetalae</taxon>
        <taxon>asterids</taxon>
        <taxon>campanulids</taxon>
        <taxon>Asterales</taxon>
        <taxon>Asteraceae</taxon>
        <taxon>Asteroideae</taxon>
        <taxon>Heliantheae alliance</taxon>
        <taxon>Heliantheae</taxon>
        <taxon>Helianthus</taxon>
    </lineage>
</organism>
<protein>
    <submittedName>
        <fullName evidence="2">Uncharacterized protein</fullName>
    </submittedName>
</protein>
<feature type="transmembrane region" description="Helical" evidence="1">
    <location>
        <begin position="35"/>
        <end position="53"/>
    </location>
</feature>
<dbReference type="Proteomes" id="UP000215914">
    <property type="component" value="Unassembled WGS sequence"/>
</dbReference>
<reference evidence="2" key="2">
    <citation type="submission" date="2020-06" db="EMBL/GenBank/DDBJ databases">
        <title>Helianthus annuus Genome sequencing and assembly Release 2.</title>
        <authorList>
            <person name="Gouzy J."/>
            <person name="Langlade N."/>
            <person name="Munos S."/>
        </authorList>
    </citation>
    <scope>NUCLEOTIDE SEQUENCE</scope>
    <source>
        <tissue evidence="2">Leaves</tissue>
    </source>
</reference>
<evidence type="ECO:0000313" key="2">
    <source>
        <dbReference type="EMBL" id="KAF5811749.1"/>
    </source>
</evidence>